<dbReference type="EMBL" id="WJXW01000004">
    <property type="protein sequence ID" value="KAF9737500.1"/>
    <property type="molecule type" value="Genomic_DNA"/>
</dbReference>
<dbReference type="PANTHER" id="PTHR38048:SF2">
    <property type="entry name" value="HEMERYTHRIN-LIKE DOMAIN-CONTAINING PROTEIN"/>
    <property type="match status" value="1"/>
</dbReference>
<reference evidence="1" key="1">
    <citation type="journal article" date="2020" name="Mol. Plant Microbe Interact.">
        <title>Genome Sequence of the Biocontrol Agent Coniothyrium minitans strain Conio (IMI 134523).</title>
        <authorList>
            <person name="Patel D."/>
            <person name="Shittu T.A."/>
            <person name="Baroncelli R."/>
            <person name="Muthumeenakshi S."/>
            <person name="Osborne T.H."/>
            <person name="Janganan T.K."/>
            <person name="Sreenivasaprasad S."/>
        </authorList>
    </citation>
    <scope>NUCLEOTIDE SEQUENCE</scope>
    <source>
        <strain evidence="1">Conio</strain>
    </source>
</reference>
<keyword evidence="2" id="KW-1185">Reference proteome</keyword>
<evidence type="ECO:0008006" key="3">
    <source>
        <dbReference type="Google" id="ProtNLM"/>
    </source>
</evidence>
<evidence type="ECO:0000313" key="1">
    <source>
        <dbReference type="EMBL" id="KAF9737500.1"/>
    </source>
</evidence>
<protein>
    <recommendedName>
        <fullName evidence="3">Hemerythrin-like domain-containing protein</fullName>
    </recommendedName>
</protein>
<evidence type="ECO:0000313" key="2">
    <source>
        <dbReference type="Proteomes" id="UP000756921"/>
    </source>
</evidence>
<dbReference type="PANTHER" id="PTHR38048">
    <property type="entry name" value="EXPRESSED PROTEIN"/>
    <property type="match status" value="1"/>
</dbReference>
<sequence length="183" mass="21224">MSSQLADQPFPLIATLPFSEDTSHSAYYVATQMALAHNDLIQISTFCNFLAYCQCWCEYMHHHHDTEEEQFFFEIEKTRSVAGLMEAIVEQYRAFTPGFESFDAWVKSCQLKDFDGKKMKELFDVFATPLHIDLVDEIATLRALDKYDSDVICLAYKRFDKSAMNTDKVRHLFALECVPAYLR</sequence>
<dbReference type="AlphaFoldDB" id="A0A9P6KSQ2"/>
<dbReference type="OrthoDB" id="58416at2759"/>
<comment type="caution">
    <text evidence="1">The sequence shown here is derived from an EMBL/GenBank/DDBJ whole genome shotgun (WGS) entry which is preliminary data.</text>
</comment>
<proteinExistence type="predicted"/>
<gene>
    <name evidence="1" type="ORF">PMIN01_05279</name>
</gene>
<accession>A0A9P6KSQ2</accession>
<dbReference type="Proteomes" id="UP000756921">
    <property type="component" value="Unassembled WGS sequence"/>
</dbReference>
<name>A0A9P6KSQ2_9PLEO</name>
<organism evidence="1 2">
    <name type="scientific">Paraphaeosphaeria minitans</name>
    <dbReference type="NCBI Taxonomy" id="565426"/>
    <lineage>
        <taxon>Eukaryota</taxon>
        <taxon>Fungi</taxon>
        <taxon>Dikarya</taxon>
        <taxon>Ascomycota</taxon>
        <taxon>Pezizomycotina</taxon>
        <taxon>Dothideomycetes</taxon>
        <taxon>Pleosporomycetidae</taxon>
        <taxon>Pleosporales</taxon>
        <taxon>Massarineae</taxon>
        <taxon>Didymosphaeriaceae</taxon>
        <taxon>Paraphaeosphaeria</taxon>
    </lineage>
</organism>
<dbReference type="InterPro" id="IPR053206">
    <property type="entry name" value="Dimeric_xanthone_biosynth"/>
</dbReference>